<dbReference type="EC" id="2.1.1.186" evidence="2"/>
<reference evidence="2 3" key="1">
    <citation type="submission" date="2020-08" db="EMBL/GenBank/DDBJ databases">
        <title>Genomic Encyclopedia of Type Strains, Phase IV (KMG-IV): sequencing the most valuable type-strain genomes for metagenomic binning, comparative biology and taxonomic classification.</title>
        <authorList>
            <person name="Goeker M."/>
        </authorList>
    </citation>
    <scope>NUCLEOTIDE SEQUENCE [LARGE SCALE GENOMIC DNA]</scope>
    <source>
        <strain evidence="2 3">DSM 12252</strain>
    </source>
</reference>
<keyword evidence="3" id="KW-1185">Reference proteome</keyword>
<accession>A0A7W7Y9X3</accession>
<dbReference type="GO" id="GO:0008168">
    <property type="term" value="F:methyltransferase activity"/>
    <property type="evidence" value="ECO:0007669"/>
    <property type="project" value="UniProtKB-KW"/>
</dbReference>
<sequence>MHLFLSDPDTVPFLADELRRAAPDAVQHEMAGLGLAAELPLEGLLLAFARQTLPDASEVTAASINGWADRIIDAVAGVFPDDQPWRLHLWPQYGEGKAGLHRCELIRAALVERLKKKRRHLLRAMIDTDEVFDAQTSLVQCLLTGPEAGWISAVAAPRAHALRCLISSFPRGEVPLADDKSAPSRAFTKLVESEQRLGRRIERGQTCVDLGASPGSWSYVGIQRGARVIAIDRSELREDLMRNPRLQFETADAFKYKPPQTVDWLVCDVIAAPQRSIDLLLEWLREKRMRQFVVTIKFKGQDEYALLDILKREAPALCAEFHLTRLCANKNEVCAFGVA</sequence>
<protein>
    <submittedName>
        <fullName evidence="2">23S rRNA (Cytidine2498-2'-O)-methyltransferase</fullName>
        <ecNumber evidence="2">2.1.1.186</ecNumber>
    </submittedName>
</protein>
<evidence type="ECO:0000313" key="2">
    <source>
        <dbReference type="EMBL" id="MBB5032296.1"/>
    </source>
</evidence>
<dbReference type="Gene3D" id="3.40.50.150">
    <property type="entry name" value="Vaccinia Virus protein VP39"/>
    <property type="match status" value="1"/>
</dbReference>
<organism evidence="2 3">
    <name type="scientific">Prosthecobacter vanneervenii</name>
    <dbReference type="NCBI Taxonomy" id="48466"/>
    <lineage>
        <taxon>Bacteria</taxon>
        <taxon>Pseudomonadati</taxon>
        <taxon>Verrucomicrobiota</taxon>
        <taxon>Verrucomicrobiia</taxon>
        <taxon>Verrucomicrobiales</taxon>
        <taxon>Verrucomicrobiaceae</taxon>
        <taxon>Prosthecobacter</taxon>
    </lineage>
</organism>
<feature type="domain" description="Ribosomal RNA methyltransferase FtsJ" evidence="1">
    <location>
        <begin position="184"/>
        <end position="270"/>
    </location>
</feature>
<dbReference type="GO" id="GO:0032259">
    <property type="term" value="P:methylation"/>
    <property type="evidence" value="ECO:0007669"/>
    <property type="project" value="UniProtKB-KW"/>
</dbReference>
<keyword evidence="2" id="KW-0808">Transferase</keyword>
<dbReference type="InterPro" id="IPR002877">
    <property type="entry name" value="RNA_MeTrfase_FtsJ_dom"/>
</dbReference>
<dbReference type="InterPro" id="IPR029063">
    <property type="entry name" value="SAM-dependent_MTases_sf"/>
</dbReference>
<evidence type="ECO:0000259" key="1">
    <source>
        <dbReference type="Pfam" id="PF01728"/>
    </source>
</evidence>
<gene>
    <name evidence="2" type="ORF">HNQ65_001873</name>
</gene>
<dbReference type="PANTHER" id="PTHR37524">
    <property type="entry name" value="RIBOSOMAL RNA LARGE SUBUNIT METHYLTRANSFERASE M"/>
    <property type="match status" value="1"/>
</dbReference>
<proteinExistence type="predicted"/>
<evidence type="ECO:0000313" key="3">
    <source>
        <dbReference type="Proteomes" id="UP000590740"/>
    </source>
</evidence>
<dbReference type="Proteomes" id="UP000590740">
    <property type="component" value="Unassembled WGS sequence"/>
</dbReference>
<comment type="caution">
    <text evidence="2">The sequence shown here is derived from an EMBL/GenBank/DDBJ whole genome shotgun (WGS) entry which is preliminary data.</text>
</comment>
<dbReference type="PANTHER" id="PTHR37524:SF2">
    <property type="entry name" value="RIBOSOMAL RNA METHYLTRANSFERASE FTSJ DOMAIN-CONTAINING PROTEIN"/>
    <property type="match status" value="1"/>
</dbReference>
<name>A0A7W7Y9X3_9BACT</name>
<dbReference type="AlphaFoldDB" id="A0A7W7Y9X3"/>
<dbReference type="RefSeq" id="WP_184339228.1">
    <property type="nucleotide sequence ID" value="NZ_JACHIG010000003.1"/>
</dbReference>
<dbReference type="EMBL" id="JACHIG010000003">
    <property type="protein sequence ID" value="MBB5032296.1"/>
    <property type="molecule type" value="Genomic_DNA"/>
</dbReference>
<keyword evidence="2" id="KW-0489">Methyltransferase</keyword>
<dbReference type="Pfam" id="PF01728">
    <property type="entry name" value="FtsJ"/>
    <property type="match status" value="1"/>
</dbReference>
<dbReference type="SUPFAM" id="SSF53335">
    <property type="entry name" value="S-adenosyl-L-methionine-dependent methyltransferases"/>
    <property type="match status" value="1"/>
</dbReference>